<comment type="caution">
    <text evidence="4">The sequence shown here is derived from an EMBL/GenBank/DDBJ whole genome shotgun (WGS) entry which is preliminary data.</text>
</comment>
<dbReference type="AlphaFoldDB" id="A0A545W550"/>
<protein>
    <submittedName>
        <fullName evidence="4">Penicillin-binding protein</fullName>
    </submittedName>
</protein>
<accession>A0A545W550</accession>
<dbReference type="PANTHER" id="PTHR46825:SF9">
    <property type="entry name" value="BETA-LACTAMASE-RELATED DOMAIN-CONTAINING PROTEIN"/>
    <property type="match status" value="1"/>
</dbReference>
<dbReference type="Proteomes" id="UP000315783">
    <property type="component" value="Unassembled WGS sequence"/>
</dbReference>
<keyword evidence="5" id="KW-1185">Reference proteome</keyword>
<evidence type="ECO:0000313" key="5">
    <source>
        <dbReference type="Proteomes" id="UP000315783"/>
    </source>
</evidence>
<dbReference type="InterPro" id="IPR012338">
    <property type="entry name" value="Beta-lactam/transpept-like"/>
</dbReference>
<keyword evidence="2" id="KW-0732">Signal</keyword>
<organism evidence="4 5">
    <name type="scientific">Cordyceps javanica</name>
    <dbReference type="NCBI Taxonomy" id="43265"/>
    <lineage>
        <taxon>Eukaryota</taxon>
        <taxon>Fungi</taxon>
        <taxon>Dikarya</taxon>
        <taxon>Ascomycota</taxon>
        <taxon>Pezizomycotina</taxon>
        <taxon>Sordariomycetes</taxon>
        <taxon>Hypocreomycetidae</taxon>
        <taxon>Hypocreales</taxon>
        <taxon>Cordycipitaceae</taxon>
        <taxon>Cordyceps</taxon>
    </lineage>
</organism>
<feature type="domain" description="Beta-lactamase-related" evidence="3">
    <location>
        <begin position="49"/>
        <end position="382"/>
    </location>
</feature>
<dbReference type="OrthoDB" id="5946976at2759"/>
<dbReference type="STRING" id="43265.A0A545W550"/>
<evidence type="ECO:0000256" key="2">
    <source>
        <dbReference type="SAM" id="SignalP"/>
    </source>
</evidence>
<dbReference type="PANTHER" id="PTHR46825">
    <property type="entry name" value="D-ALANYL-D-ALANINE-CARBOXYPEPTIDASE/ENDOPEPTIDASE AMPH"/>
    <property type="match status" value="1"/>
</dbReference>
<dbReference type="SUPFAM" id="SSF56601">
    <property type="entry name" value="beta-lactamase/transpeptidase-like"/>
    <property type="match status" value="1"/>
</dbReference>
<sequence length="551" mass="61677">MRRYPITCLMGTALLASIGAVSFAHDAQTPLNRFQSIESPGRNPFTSQFDNYVEGLLDEWKVAGLAIGIVDSQDSYTKAYGYAQLPNVPATPDTLWYVGSTTKAQVVATLAQIIDNGTYAILSQGWQTPISSIIRDDFVVGDEWATAHLTLEDAASHRTGVTGHLDALPNTLNETLATSQDITRLLRYLPLTYEPRTIWDYNNFMYTMLSHVLETLTGEPLRQTLKRVLWEPLGMMSTYLNLRDVNQSKYQVARGYYWNREQQKFGEYPLWDAPGVSGAGTELSTVKDYTKWLACLIHETAPLTQATHNDIRKARMIVPPEAYPPQGLDVSLYGLAWFRTTIHGYIVYQHTGSTDSHGANVVWLPELSYGLVIFVNQPNEIRHVIARTLIEDRIGTPEAERFDVSGYWKEKLAEGERAVDTAIDALFPDRPTPALPSPHSRSALVGQYHHPGYGTLDLHLVTDPGNASEKILVADRRNLAFPVQWRFEHVSGSYWVIWRYSYVNTARPTAAYAARVATAVSGAVEGIHMQLPEETVGKEPLEIVFSKVKKT</sequence>
<reference evidence="4 5" key="1">
    <citation type="journal article" date="2019" name="Appl. Microbiol. Biotechnol.">
        <title>Genome sequence of Isaria javanica and comparative genome analysis insights into family S53 peptidase evolution in fungal entomopathogens.</title>
        <authorList>
            <person name="Lin R."/>
            <person name="Zhang X."/>
            <person name="Xin B."/>
            <person name="Zou M."/>
            <person name="Gao Y."/>
            <person name="Qin F."/>
            <person name="Hu Q."/>
            <person name="Xie B."/>
            <person name="Cheng X."/>
        </authorList>
    </citation>
    <scope>NUCLEOTIDE SEQUENCE [LARGE SCALE GENOMIC DNA]</scope>
    <source>
        <strain evidence="4 5">IJ1G</strain>
    </source>
</reference>
<proteinExistence type="inferred from homology"/>
<dbReference type="InterPro" id="IPR050491">
    <property type="entry name" value="AmpC-like"/>
</dbReference>
<dbReference type="Pfam" id="PF00144">
    <property type="entry name" value="Beta-lactamase"/>
    <property type="match status" value="1"/>
</dbReference>
<dbReference type="Gene3D" id="3.40.710.10">
    <property type="entry name" value="DD-peptidase/beta-lactamase superfamily"/>
    <property type="match status" value="1"/>
</dbReference>
<evidence type="ECO:0000259" key="3">
    <source>
        <dbReference type="Pfam" id="PF00144"/>
    </source>
</evidence>
<gene>
    <name evidence="4" type="ORF">IF1G_03475</name>
</gene>
<evidence type="ECO:0000256" key="1">
    <source>
        <dbReference type="ARBA" id="ARBA00038215"/>
    </source>
</evidence>
<feature type="signal peptide" evidence="2">
    <location>
        <begin position="1"/>
        <end position="20"/>
    </location>
</feature>
<dbReference type="InterPro" id="IPR001466">
    <property type="entry name" value="Beta-lactam-related"/>
</dbReference>
<evidence type="ECO:0000313" key="4">
    <source>
        <dbReference type="EMBL" id="TQV97732.1"/>
    </source>
</evidence>
<name>A0A545W550_9HYPO</name>
<comment type="similarity">
    <text evidence="1">Belongs to the peptidase S12 family.</text>
</comment>
<dbReference type="EMBL" id="SPUK01000004">
    <property type="protein sequence ID" value="TQV97732.1"/>
    <property type="molecule type" value="Genomic_DNA"/>
</dbReference>
<feature type="chain" id="PRO_5022227324" evidence="2">
    <location>
        <begin position="21"/>
        <end position="551"/>
    </location>
</feature>